<feature type="region of interest" description="Disordered" evidence="1">
    <location>
        <begin position="345"/>
        <end position="364"/>
    </location>
</feature>
<name>A0A8S0XUD2_CYCAE</name>
<evidence type="ECO:0000313" key="2">
    <source>
        <dbReference type="EMBL" id="CAA7266001.1"/>
    </source>
</evidence>
<reference evidence="2 3" key="1">
    <citation type="submission" date="2020-01" db="EMBL/GenBank/DDBJ databases">
        <authorList>
            <person name="Gupta K D."/>
        </authorList>
    </citation>
    <scope>NUCLEOTIDE SEQUENCE [LARGE SCALE GENOMIC DNA]</scope>
</reference>
<organism evidence="2 3">
    <name type="scientific">Cyclocybe aegerita</name>
    <name type="common">Black poplar mushroom</name>
    <name type="synonym">Agrocybe aegerita</name>
    <dbReference type="NCBI Taxonomy" id="1973307"/>
    <lineage>
        <taxon>Eukaryota</taxon>
        <taxon>Fungi</taxon>
        <taxon>Dikarya</taxon>
        <taxon>Basidiomycota</taxon>
        <taxon>Agaricomycotina</taxon>
        <taxon>Agaricomycetes</taxon>
        <taxon>Agaricomycetidae</taxon>
        <taxon>Agaricales</taxon>
        <taxon>Agaricineae</taxon>
        <taxon>Bolbitiaceae</taxon>
        <taxon>Cyclocybe</taxon>
    </lineage>
</organism>
<accession>A0A8S0XUD2</accession>
<keyword evidence="3" id="KW-1185">Reference proteome</keyword>
<protein>
    <recommendedName>
        <fullName evidence="4">BTB domain-containing protein</fullName>
    </recommendedName>
</protein>
<proteinExistence type="predicted"/>
<feature type="compositionally biased region" description="Low complexity" evidence="1">
    <location>
        <begin position="19"/>
        <end position="32"/>
    </location>
</feature>
<comment type="caution">
    <text evidence="2">The sequence shown here is derived from an EMBL/GenBank/DDBJ whole genome shotgun (WGS) entry which is preliminary data.</text>
</comment>
<dbReference type="InterPro" id="IPR011333">
    <property type="entry name" value="SKP1/BTB/POZ_sf"/>
</dbReference>
<evidence type="ECO:0000256" key="1">
    <source>
        <dbReference type="SAM" id="MobiDB-lite"/>
    </source>
</evidence>
<dbReference type="Proteomes" id="UP000467700">
    <property type="component" value="Unassembled WGS sequence"/>
</dbReference>
<evidence type="ECO:0000313" key="3">
    <source>
        <dbReference type="Proteomes" id="UP000467700"/>
    </source>
</evidence>
<evidence type="ECO:0008006" key="4">
    <source>
        <dbReference type="Google" id="ProtNLM"/>
    </source>
</evidence>
<dbReference type="AlphaFoldDB" id="A0A8S0XUD2"/>
<feature type="compositionally biased region" description="Acidic residues" evidence="1">
    <location>
        <begin position="348"/>
        <end position="364"/>
    </location>
</feature>
<sequence>MKAAPNSRVFLSRSSTATSPCLSPPSSQLQRPVRNMSERNCTKRKRVDHGDTDALDSPSSTKNSMPFTTAQKQYRVHSSLLAHKSTVFSDMFSLPQPAELGAGESLVDGCPLVFLQDSKEDVRNLLDLLYDPLKVHTLEGRISFSVVATMLRMGRKYDFKTLWDRGTALLQRDYPATLSKWDSKPKPLIARRSGLTFDVAALAHELDLKYILPSVYLSMFTEYNMDAIREGFATRSDFLTSDDLISCLTAREKLHKAVTQNILDWLHDDDFLNKHDFDSLMLCMEVLGRQARAVLTDDISENLEYLTTKWSKSKLGSGLCPKCSSDARREYENGRSMMWNELPSYFGLEEDEDEDGDEDEDEEQ</sequence>
<feature type="region of interest" description="Disordered" evidence="1">
    <location>
        <begin position="1"/>
        <end position="65"/>
    </location>
</feature>
<dbReference type="EMBL" id="CACVBS010000052">
    <property type="protein sequence ID" value="CAA7266001.1"/>
    <property type="molecule type" value="Genomic_DNA"/>
</dbReference>
<dbReference type="OrthoDB" id="3027208at2759"/>
<gene>
    <name evidence="2" type="ORF">AAE3_LOCUS8329</name>
</gene>
<dbReference type="Gene3D" id="3.30.710.10">
    <property type="entry name" value="Potassium Channel Kv1.1, Chain A"/>
    <property type="match status" value="1"/>
</dbReference>